<dbReference type="EMBL" id="BIMW01000157">
    <property type="protein sequence ID" value="GCE95963.1"/>
    <property type="molecule type" value="Genomic_DNA"/>
</dbReference>
<protein>
    <submittedName>
        <fullName evidence="1">Uncharacterized protein</fullName>
    </submittedName>
</protein>
<comment type="caution">
    <text evidence="1">The sequence shown here is derived from an EMBL/GenBank/DDBJ whole genome shotgun (WGS) entry which is preliminary data.</text>
</comment>
<reference evidence="1 2" key="1">
    <citation type="journal article" date="2019" name="J Genomics">
        <title>The Draft Genome of a Hydrogen-producing Cyanobacterium, Arthrospira platensis NIES-46.</title>
        <authorList>
            <person name="Suzuki S."/>
            <person name="Yamaguchi H."/>
            <person name="Kawachi M."/>
        </authorList>
    </citation>
    <scope>NUCLEOTIDE SEQUENCE [LARGE SCALE GENOMIC DNA]</scope>
    <source>
        <strain evidence="1 2">NIES-46</strain>
    </source>
</reference>
<name>A0A5M3T8F8_LIMPL</name>
<gene>
    <name evidence="1" type="ORF">NIES46_40300</name>
</gene>
<evidence type="ECO:0000313" key="1">
    <source>
        <dbReference type="EMBL" id="GCE95963.1"/>
    </source>
</evidence>
<organism evidence="1 2">
    <name type="scientific">Limnospira platensis NIES-46</name>
    <dbReference type="NCBI Taxonomy" id="1236695"/>
    <lineage>
        <taxon>Bacteria</taxon>
        <taxon>Bacillati</taxon>
        <taxon>Cyanobacteriota</taxon>
        <taxon>Cyanophyceae</taxon>
        <taxon>Oscillatoriophycideae</taxon>
        <taxon>Oscillatoriales</taxon>
        <taxon>Sirenicapillariaceae</taxon>
        <taxon>Limnospira</taxon>
    </lineage>
</organism>
<dbReference type="GeneID" id="301684805"/>
<accession>A0A5M3T8F8</accession>
<dbReference type="RefSeq" id="WP_006616959.1">
    <property type="nucleotide sequence ID" value="NZ_BIMW01000157.1"/>
</dbReference>
<keyword evidence="2" id="KW-1185">Reference proteome</keyword>
<evidence type="ECO:0000313" key="2">
    <source>
        <dbReference type="Proteomes" id="UP000326169"/>
    </source>
</evidence>
<dbReference type="Proteomes" id="UP000326169">
    <property type="component" value="Unassembled WGS sequence"/>
</dbReference>
<sequence>MDTTIIWESGSSNPDNANNLEVIREWWANLKNIKIDWQQRLMAEDTDPSQLNWEPQKFDENFVICNPEIRGITIFWSKPNSADQRSITPRKLFLDIDHQQLYIFSQSQQQLVLKVSIPELKYDTVNLENPHIAVGNNGLMILFRDQAQLLDVKVILTPEKLQQLKQKLI</sequence>
<proteinExistence type="predicted"/>